<dbReference type="Proteomes" id="UP000655225">
    <property type="component" value="Unassembled WGS sequence"/>
</dbReference>
<dbReference type="OMA" id="RPAERCC"/>
<dbReference type="AlphaFoldDB" id="A0A834ZAF7"/>
<proteinExistence type="predicted"/>
<evidence type="ECO:0000313" key="3">
    <source>
        <dbReference type="Proteomes" id="UP000655225"/>
    </source>
</evidence>
<feature type="compositionally biased region" description="Polar residues" evidence="1">
    <location>
        <begin position="199"/>
        <end position="210"/>
    </location>
</feature>
<dbReference type="EMBL" id="JABCRI010000007">
    <property type="protein sequence ID" value="KAF8403370.1"/>
    <property type="molecule type" value="Genomic_DNA"/>
</dbReference>
<dbReference type="PANTHER" id="PTHR33356">
    <property type="entry name" value="TIP41-LIKE PROTEIN"/>
    <property type="match status" value="1"/>
</dbReference>
<feature type="region of interest" description="Disordered" evidence="1">
    <location>
        <begin position="54"/>
        <end position="92"/>
    </location>
</feature>
<comment type="caution">
    <text evidence="2">The sequence shown here is derived from an EMBL/GenBank/DDBJ whole genome shotgun (WGS) entry which is preliminary data.</text>
</comment>
<sequence length="233" mass="26031">MADFPPNLDDGELWLPSDIFPDEVTAKLSPKFPSERTYMEDLAQQLAAYALLERNPNRNRNDTRPAPSFSPNSEFRPPTRYGPVGPRRTGYGVGVDGGSGGVDHSLYASGNGCFRVGTRPVYQYYPMKPSQTQVESFLQTRGRVLQRQQNQVQIHFSPFQVNGVGMSGFVRESGGTGVFLPRVATTTDVRKKQIGKNGQEAQQRQHTTKQVAVGKHERFQPPPEMGLPQDWTY</sequence>
<name>A0A834ZAF7_TETSI</name>
<dbReference type="PANTHER" id="PTHR33356:SF34">
    <property type="match status" value="1"/>
</dbReference>
<gene>
    <name evidence="2" type="ORF">HHK36_011472</name>
</gene>
<evidence type="ECO:0000313" key="2">
    <source>
        <dbReference type="EMBL" id="KAF8403370.1"/>
    </source>
</evidence>
<accession>A0A834ZAF7</accession>
<protein>
    <submittedName>
        <fullName evidence="2">Uncharacterized protein</fullName>
    </submittedName>
</protein>
<reference evidence="2 3" key="1">
    <citation type="submission" date="2020-04" db="EMBL/GenBank/DDBJ databases">
        <title>Plant Genome Project.</title>
        <authorList>
            <person name="Zhang R.-G."/>
        </authorList>
    </citation>
    <scope>NUCLEOTIDE SEQUENCE [LARGE SCALE GENOMIC DNA]</scope>
    <source>
        <strain evidence="2">YNK0</strain>
        <tissue evidence="2">Leaf</tissue>
    </source>
</reference>
<organism evidence="2 3">
    <name type="scientific">Tetracentron sinense</name>
    <name type="common">Spur-leaf</name>
    <dbReference type="NCBI Taxonomy" id="13715"/>
    <lineage>
        <taxon>Eukaryota</taxon>
        <taxon>Viridiplantae</taxon>
        <taxon>Streptophyta</taxon>
        <taxon>Embryophyta</taxon>
        <taxon>Tracheophyta</taxon>
        <taxon>Spermatophyta</taxon>
        <taxon>Magnoliopsida</taxon>
        <taxon>Trochodendrales</taxon>
        <taxon>Trochodendraceae</taxon>
        <taxon>Tetracentron</taxon>
    </lineage>
</organism>
<evidence type="ECO:0000256" key="1">
    <source>
        <dbReference type="SAM" id="MobiDB-lite"/>
    </source>
</evidence>
<dbReference type="OrthoDB" id="1888697at2759"/>
<keyword evidence="3" id="KW-1185">Reference proteome</keyword>
<feature type="region of interest" description="Disordered" evidence="1">
    <location>
        <begin position="194"/>
        <end position="233"/>
    </location>
</feature>